<name>A0ABQ6CS01_9HYPH</name>
<proteinExistence type="predicted"/>
<keyword evidence="1" id="KW-1133">Transmembrane helix</keyword>
<evidence type="ECO:0000313" key="3">
    <source>
        <dbReference type="Proteomes" id="UP001156882"/>
    </source>
</evidence>
<evidence type="ECO:0000256" key="1">
    <source>
        <dbReference type="SAM" id="Phobius"/>
    </source>
</evidence>
<dbReference type="RefSeq" id="WP_284315340.1">
    <property type="nucleotide sequence ID" value="NZ_BSPC01000061.1"/>
</dbReference>
<organism evidence="2 3">
    <name type="scientific">Labrys miyagiensis</name>
    <dbReference type="NCBI Taxonomy" id="346912"/>
    <lineage>
        <taxon>Bacteria</taxon>
        <taxon>Pseudomonadati</taxon>
        <taxon>Pseudomonadota</taxon>
        <taxon>Alphaproteobacteria</taxon>
        <taxon>Hyphomicrobiales</taxon>
        <taxon>Xanthobacteraceae</taxon>
        <taxon>Labrys</taxon>
    </lineage>
</organism>
<accession>A0ABQ6CS01</accession>
<keyword evidence="1" id="KW-0812">Transmembrane</keyword>
<keyword evidence="1" id="KW-0472">Membrane</keyword>
<comment type="caution">
    <text evidence="2">The sequence shown here is derived from an EMBL/GenBank/DDBJ whole genome shotgun (WGS) entry which is preliminary data.</text>
</comment>
<feature type="transmembrane region" description="Helical" evidence="1">
    <location>
        <begin position="80"/>
        <end position="99"/>
    </location>
</feature>
<dbReference type="Proteomes" id="UP001156882">
    <property type="component" value="Unassembled WGS sequence"/>
</dbReference>
<protein>
    <submittedName>
        <fullName evidence="2">Uncharacterized protein</fullName>
    </submittedName>
</protein>
<keyword evidence="3" id="KW-1185">Reference proteome</keyword>
<gene>
    <name evidence="2" type="ORF">GCM10007874_53900</name>
</gene>
<feature type="transmembrane region" description="Helical" evidence="1">
    <location>
        <begin position="51"/>
        <end position="74"/>
    </location>
</feature>
<reference evidence="3" key="1">
    <citation type="journal article" date="2019" name="Int. J. Syst. Evol. Microbiol.">
        <title>The Global Catalogue of Microorganisms (GCM) 10K type strain sequencing project: providing services to taxonomists for standard genome sequencing and annotation.</title>
        <authorList>
            <consortium name="The Broad Institute Genomics Platform"/>
            <consortium name="The Broad Institute Genome Sequencing Center for Infectious Disease"/>
            <person name="Wu L."/>
            <person name="Ma J."/>
        </authorList>
    </citation>
    <scope>NUCLEOTIDE SEQUENCE [LARGE SCALE GENOMIC DNA]</scope>
    <source>
        <strain evidence="3">NBRC 101365</strain>
    </source>
</reference>
<sequence>MDEPACPTSCPDGGPANLPSRSLRTSLRANRFAESVFTAPAGRRGWFVAKVLVILTLAAAYYFAVAPLAAVYVANVGMPFLLAKFLVSAAGLFLVTEAWPRSVDSAQLHPCNFASA</sequence>
<dbReference type="EMBL" id="BSPC01000061">
    <property type="protein sequence ID" value="GLS22372.1"/>
    <property type="molecule type" value="Genomic_DNA"/>
</dbReference>
<evidence type="ECO:0000313" key="2">
    <source>
        <dbReference type="EMBL" id="GLS22372.1"/>
    </source>
</evidence>